<dbReference type="Gene3D" id="1.20.144.10">
    <property type="entry name" value="Phosphatidic acid phosphatase type 2/haloperoxidase"/>
    <property type="match status" value="1"/>
</dbReference>
<keyword evidence="1" id="KW-0812">Transmembrane</keyword>
<gene>
    <name evidence="3" type="ORF">UABAM_04378</name>
</gene>
<keyword evidence="1" id="KW-0472">Membrane</keyword>
<evidence type="ECO:0000259" key="2">
    <source>
        <dbReference type="Pfam" id="PF14378"/>
    </source>
</evidence>
<protein>
    <submittedName>
        <fullName evidence="3">Phosphatidic acid phosphatase</fullName>
    </submittedName>
</protein>
<organism evidence="3 4">
    <name type="scientific">Uabimicrobium amorphum</name>
    <dbReference type="NCBI Taxonomy" id="2596890"/>
    <lineage>
        <taxon>Bacteria</taxon>
        <taxon>Pseudomonadati</taxon>
        <taxon>Planctomycetota</taxon>
        <taxon>Candidatus Uabimicrobiia</taxon>
        <taxon>Candidatus Uabimicrobiales</taxon>
        <taxon>Candidatus Uabimicrobiaceae</taxon>
        <taxon>Candidatus Uabimicrobium</taxon>
    </lineage>
</organism>
<evidence type="ECO:0000313" key="4">
    <source>
        <dbReference type="Proteomes" id="UP000326354"/>
    </source>
</evidence>
<feature type="transmembrane region" description="Helical" evidence="1">
    <location>
        <begin position="156"/>
        <end position="172"/>
    </location>
</feature>
<sequence length="202" mass="23569">MKKKLRERLEKKSFVALIGITVMLFFQIVYFLIQYYVEPAYDLQTSLDKKIPFLPWTVIIYLAIYPFILAVVLLIDVKDFMRVIAIYLLTCATGWLFFIFFPAAITRPSLTTIDNKIWYFVYSWIHHLDATTNTFPSLHVAASWVTALILWRRKTLFFAASCVATLISLSTLTTKQHFIYDVIGGFVLAVICWYVIVRKEIK</sequence>
<proteinExistence type="predicted"/>
<accession>A0A5S9F662</accession>
<feature type="transmembrane region" description="Helical" evidence="1">
    <location>
        <begin position="134"/>
        <end position="151"/>
    </location>
</feature>
<feature type="transmembrane region" description="Helical" evidence="1">
    <location>
        <begin position="178"/>
        <end position="197"/>
    </location>
</feature>
<dbReference type="Proteomes" id="UP000326354">
    <property type="component" value="Chromosome"/>
</dbReference>
<feature type="transmembrane region" description="Helical" evidence="1">
    <location>
        <begin position="53"/>
        <end position="77"/>
    </location>
</feature>
<reference evidence="3 4" key="1">
    <citation type="submission" date="2019-08" db="EMBL/GenBank/DDBJ databases">
        <title>Complete genome sequence of Candidatus Uab amorphum.</title>
        <authorList>
            <person name="Shiratori T."/>
            <person name="Suzuki S."/>
            <person name="Kakizawa Y."/>
            <person name="Ishida K."/>
        </authorList>
    </citation>
    <scope>NUCLEOTIDE SEQUENCE [LARGE SCALE GENOMIC DNA]</scope>
    <source>
        <strain evidence="3 4">SRT547</strain>
    </source>
</reference>
<dbReference type="OrthoDB" id="256494at2"/>
<feature type="transmembrane region" description="Helical" evidence="1">
    <location>
        <begin position="84"/>
        <end position="105"/>
    </location>
</feature>
<dbReference type="InterPro" id="IPR036938">
    <property type="entry name" value="PAP2/HPO_sf"/>
</dbReference>
<keyword evidence="1" id="KW-1133">Transmembrane helix</keyword>
<dbReference type="GO" id="GO:0016020">
    <property type="term" value="C:membrane"/>
    <property type="evidence" value="ECO:0007669"/>
    <property type="project" value="UniProtKB-SubCell"/>
</dbReference>
<evidence type="ECO:0000313" key="3">
    <source>
        <dbReference type="EMBL" id="BBM85992.1"/>
    </source>
</evidence>
<dbReference type="Pfam" id="PF14378">
    <property type="entry name" value="PAP2_3"/>
    <property type="match status" value="1"/>
</dbReference>
<keyword evidence="4" id="KW-1185">Reference proteome</keyword>
<dbReference type="AlphaFoldDB" id="A0A5S9F662"/>
<dbReference type="EMBL" id="AP019860">
    <property type="protein sequence ID" value="BBM85992.1"/>
    <property type="molecule type" value="Genomic_DNA"/>
</dbReference>
<dbReference type="KEGG" id="uam:UABAM_04378"/>
<dbReference type="SUPFAM" id="SSF48317">
    <property type="entry name" value="Acid phosphatase/Vanadium-dependent haloperoxidase"/>
    <property type="match status" value="1"/>
</dbReference>
<name>A0A5S9F662_UABAM</name>
<feature type="transmembrane region" description="Helical" evidence="1">
    <location>
        <begin position="12"/>
        <end position="33"/>
    </location>
</feature>
<evidence type="ECO:0000256" key="1">
    <source>
        <dbReference type="SAM" id="Phobius"/>
    </source>
</evidence>
<feature type="domain" description="Inositolphosphotransferase Aur1/Ipt1" evidence="2">
    <location>
        <begin position="59"/>
        <end position="194"/>
    </location>
</feature>
<dbReference type="RefSeq" id="WP_151970072.1">
    <property type="nucleotide sequence ID" value="NZ_AP019860.1"/>
</dbReference>
<dbReference type="InterPro" id="IPR026841">
    <property type="entry name" value="Aur1/Ipt1"/>
</dbReference>